<feature type="compositionally biased region" description="Acidic residues" evidence="1">
    <location>
        <begin position="1327"/>
        <end position="1369"/>
    </location>
</feature>
<feature type="domain" description="FANCI solenoid 2" evidence="3">
    <location>
        <begin position="390"/>
        <end position="531"/>
    </location>
</feature>
<reference evidence="8" key="1">
    <citation type="submission" date="2025-08" db="UniProtKB">
        <authorList>
            <consortium name="RefSeq"/>
        </authorList>
    </citation>
    <scope>IDENTIFICATION</scope>
    <source>
        <strain evidence="8">11010-0011.00</strain>
        <tissue evidence="8">Whole body</tissue>
    </source>
</reference>
<dbReference type="GO" id="GO:0006281">
    <property type="term" value="P:DNA repair"/>
    <property type="evidence" value="ECO:0007669"/>
    <property type="project" value="InterPro"/>
</dbReference>
<dbReference type="GO" id="GO:0070182">
    <property type="term" value="F:DNA polymerase binding"/>
    <property type="evidence" value="ECO:0007669"/>
    <property type="project" value="TreeGrafter"/>
</dbReference>
<feature type="domain" description="FANCI helical" evidence="6">
    <location>
        <begin position="555"/>
        <end position="774"/>
    </location>
</feature>
<feature type="domain" description="FANCI solenoid 3" evidence="4">
    <location>
        <begin position="820"/>
        <end position="1041"/>
    </location>
</feature>
<dbReference type="CTD" id="55215"/>
<gene>
    <name evidence="8" type="primary">LOC115624626</name>
</gene>
<dbReference type="Pfam" id="PF14678">
    <property type="entry name" value="FANCI_S4"/>
    <property type="match status" value="1"/>
</dbReference>
<dbReference type="RefSeq" id="XP_030375244.1">
    <property type="nucleotide sequence ID" value="XM_030519384.1"/>
</dbReference>
<evidence type="ECO:0000259" key="5">
    <source>
        <dbReference type="Pfam" id="PF14678"/>
    </source>
</evidence>
<evidence type="ECO:0000313" key="8">
    <source>
        <dbReference type="RefSeq" id="XP_030375244.1"/>
    </source>
</evidence>
<dbReference type="GeneID" id="115624626"/>
<accession>A0A6J2TGW3</accession>
<organism evidence="7 8">
    <name type="scientific">Drosophila lebanonensis</name>
    <name type="common">Fruit fly</name>
    <name type="synonym">Scaptodrosophila lebanonensis</name>
    <dbReference type="NCBI Taxonomy" id="7225"/>
    <lineage>
        <taxon>Eukaryota</taxon>
        <taxon>Metazoa</taxon>
        <taxon>Ecdysozoa</taxon>
        <taxon>Arthropoda</taxon>
        <taxon>Hexapoda</taxon>
        <taxon>Insecta</taxon>
        <taxon>Pterygota</taxon>
        <taxon>Neoptera</taxon>
        <taxon>Endopterygota</taxon>
        <taxon>Diptera</taxon>
        <taxon>Brachycera</taxon>
        <taxon>Muscomorpha</taxon>
        <taxon>Ephydroidea</taxon>
        <taxon>Drosophilidae</taxon>
        <taxon>Scaptodrosophila</taxon>
    </lineage>
</organism>
<dbReference type="Pfam" id="PF14680">
    <property type="entry name" value="FANCI_HD2"/>
    <property type="match status" value="1"/>
</dbReference>
<dbReference type="Pfam" id="PF14676">
    <property type="entry name" value="FANCI_S2"/>
    <property type="match status" value="1"/>
</dbReference>
<dbReference type="Proteomes" id="UP000504634">
    <property type="component" value="Unplaced"/>
</dbReference>
<dbReference type="Pfam" id="PF14675">
    <property type="entry name" value="FANCI_S1"/>
    <property type="match status" value="1"/>
</dbReference>
<protein>
    <submittedName>
        <fullName evidence="8">Fanconi anemia group I protein</fullName>
    </submittedName>
</protein>
<feature type="domain" description="FANCI solenoid 1" evidence="2">
    <location>
        <begin position="66"/>
        <end position="286"/>
    </location>
</feature>
<dbReference type="SUPFAM" id="SSF48371">
    <property type="entry name" value="ARM repeat"/>
    <property type="match status" value="1"/>
</dbReference>
<feature type="compositionally biased region" description="Basic residues" evidence="1">
    <location>
        <begin position="1399"/>
        <end position="1408"/>
    </location>
</feature>
<sequence>MSAIAFEVQVLRLGEKQEIYKLQELISNTSIEKLTDTLTSRLPRKDCIFWNYLLLGFDPNNFESREKRFACVRSFLEKLRSVELSYKQSYDLITRLCQDLPTFSTNELGEIVDHCLHDMRIGDAKCVGWKDLLPQTLTVLAVKPRLTMNDIAMTGQEYRDATMRRIFTMRWAAPVLTPLAGMFKEMQLSNEERLTVLNKFAGALQEQTPMELPALCFQLFSMCSSAGQLIIPLLALEKYFHRYYYKRLFADMCNNSSDLDSIDSYSEKELREAEETILFHLNCCTMYTLSEQQLSIMFRNFLHMPEFILTPFMMSAILSMTAANREPDSARLSRSILLPFLRSVIKNNEEERALAKYSVWCRVTLQRKQVDSEQVFQVLIDQNKDGKDMITPGLINLAFVLLKAKQSPTLNALAMTFLSKFIRRRFIFGQGIIDRIAEWMLVDQEQHQFSECLALLSMADTYTMSECGKTIKSVMSHFLWLPGQQSMRMMNFILPLLKLSNSLRDALIEVLRRAINSSDVHTRLMAVYGFCMILKQLNFSNSARQTQGASGYCTQQSISGCSLMTQSTLSNSRNRKYRNFDMLTLEIIGMLRSCFGQSLDIRCTLYENLQRAVELNAKLVPHVLQFVDWHFRSFFDTSPSLEGGDDLDSEFNVRFSLLVEAKDDQHMELQLHDNLGCLVQFVANCLAIFERAPAGYDTREMKRLLNLCIQRIVANRLPLEDNSSSATHLKCVLLQQQMNLIEGLISHLLLSSKQSNDNIRHILPLFKQHQKLTLVLQSMASGAKKLQKRGKLGDTNNTTIANLTVNGVKVQRINMRPDNIWDIAILEKLLHLLHDDNVPFADAEHTTQLRSNVELVRYVLDVTTQKVEQVRLEPDYKQLAYSKRMLKHLTDVTKLIYERCIRRLPELWRNFDFATAVSAANCFFNCLRTANETYQRRFSDFVKGFDMATINKTKETHYIIQDVIDEFMQEDASEQNAEEALSKQSNGIQIPLCLLQSLEILYDHIDYEQRAATESYTWLLQFCRTYELPSGELGIVHRLLFTQRQKTHAAAVFDSVAKQLGRVLGTVCEGTEADDDGDVDETSGGLFLKTISQATAETCLQYLYAALRKQIEDVDYFIVKANNLNYKCNIVPESDRDYWRGNLDSLDRSICTQLIQISQTLQSLTSVCIPLGASIDGLMRLLIQHYNCLSNLTKHCLACCANHTISIKSTKIEFLISVVGRPLPTNVYKLIVYVEANVLDEQASTKRNPQADKAKVLRETRLIPKVILSIEQFNKHIIVLSQKTKDRLANYLHFGTVRDFRFKTADLKAAIERTLSHSNEIQVLDSNLDEQVEDEPDDKEQEVQESDENDSNAEIMEDEEAADEGDGAEDQEKAEDVPPPKSQRRRRVLSNDVEESQPKRRRGRPAKK</sequence>
<dbReference type="InterPro" id="IPR026171">
    <property type="entry name" value="FANCI"/>
</dbReference>
<dbReference type="PANTHER" id="PTHR21818:SF0">
    <property type="entry name" value="FANCONI ANEMIA GROUP I PROTEIN"/>
    <property type="match status" value="1"/>
</dbReference>
<dbReference type="InterPro" id="IPR029312">
    <property type="entry name" value="FANCI_HD2"/>
</dbReference>
<dbReference type="InterPro" id="IPR029308">
    <property type="entry name" value="FANCI_S1"/>
</dbReference>
<dbReference type="InterPro" id="IPR016024">
    <property type="entry name" value="ARM-type_fold"/>
</dbReference>
<evidence type="ECO:0000259" key="4">
    <source>
        <dbReference type="Pfam" id="PF14677"/>
    </source>
</evidence>
<proteinExistence type="predicted"/>
<dbReference type="Pfam" id="PF14677">
    <property type="entry name" value="FANCI_S3"/>
    <property type="match status" value="1"/>
</dbReference>
<feature type="region of interest" description="Disordered" evidence="1">
    <location>
        <begin position="1326"/>
        <end position="1408"/>
    </location>
</feature>
<evidence type="ECO:0000256" key="1">
    <source>
        <dbReference type="SAM" id="MobiDB-lite"/>
    </source>
</evidence>
<name>A0A6J2TGW3_DROLE</name>
<evidence type="ECO:0000259" key="2">
    <source>
        <dbReference type="Pfam" id="PF14675"/>
    </source>
</evidence>
<dbReference type="OrthoDB" id="195089at2759"/>
<keyword evidence="7" id="KW-1185">Reference proteome</keyword>
<evidence type="ECO:0000259" key="3">
    <source>
        <dbReference type="Pfam" id="PF14676"/>
    </source>
</evidence>
<dbReference type="InterPro" id="IPR029315">
    <property type="entry name" value="FANCI_S2"/>
</dbReference>
<feature type="domain" description="FANCI solenoid 4" evidence="5">
    <location>
        <begin position="1052"/>
        <end position="1308"/>
    </location>
</feature>
<evidence type="ECO:0000313" key="7">
    <source>
        <dbReference type="Proteomes" id="UP000504634"/>
    </source>
</evidence>
<dbReference type="PANTHER" id="PTHR21818">
    <property type="entry name" value="BC025462 PROTEIN"/>
    <property type="match status" value="1"/>
</dbReference>
<evidence type="ECO:0000259" key="6">
    <source>
        <dbReference type="Pfam" id="PF14680"/>
    </source>
</evidence>
<dbReference type="InterPro" id="IPR029313">
    <property type="entry name" value="FANCI_S3"/>
</dbReference>
<dbReference type="InterPro" id="IPR029314">
    <property type="entry name" value="FANCI_S4"/>
</dbReference>